<name>A0A1I2B376_9BACI</name>
<feature type="domain" description="Class II aldolase/adducin N-terminal" evidence="2">
    <location>
        <begin position="26"/>
        <end position="206"/>
    </location>
</feature>
<sequence length="255" mass="28597">MSDLIDHQQFNNASRTVEEERAHRKKMLAASFRLFARFGFDMGVAGHITARDPELTDHFWVNPFAKDFSQIKVSDLVLVNHRGKVVEGDQPINKAAFAIHSQIHEARPDAVAAAHSHSTYGKAWSALGRLLDPISQDACAFYEDHSLFNDYTGVVYETEEGQRIANALGDNKAVILQNHGLLTVGNSVESAAWWFISMERACQAQMLAEQVGKPIAIEEENAKKTWEQVGFPQAGVINFEPLYERIVKEEPDFID</sequence>
<reference evidence="3 4" key="1">
    <citation type="submission" date="2016-10" db="EMBL/GenBank/DDBJ databases">
        <authorList>
            <person name="de Groot N.N."/>
        </authorList>
    </citation>
    <scope>NUCLEOTIDE SEQUENCE [LARGE SCALE GENOMIC DNA]</scope>
    <source>
        <strain evidence="3 4">DSM 23995</strain>
    </source>
</reference>
<proteinExistence type="inferred from homology"/>
<dbReference type="SUPFAM" id="SSF53639">
    <property type="entry name" value="AraD/HMP-PK domain-like"/>
    <property type="match status" value="1"/>
</dbReference>
<dbReference type="FunFam" id="3.40.225.10:FF:000009">
    <property type="entry name" value="Class II aldolase/adducin N-terminal"/>
    <property type="match status" value="1"/>
</dbReference>
<evidence type="ECO:0000259" key="2">
    <source>
        <dbReference type="SMART" id="SM01007"/>
    </source>
</evidence>
<dbReference type="NCBIfam" id="NF004855">
    <property type="entry name" value="PRK06208.1"/>
    <property type="match status" value="1"/>
</dbReference>
<dbReference type="EMBL" id="FONT01000002">
    <property type="protein sequence ID" value="SFE50546.1"/>
    <property type="molecule type" value="Genomic_DNA"/>
</dbReference>
<dbReference type="STRING" id="930128.SAMN05192532_10255"/>
<dbReference type="GO" id="GO:0005856">
    <property type="term" value="C:cytoskeleton"/>
    <property type="evidence" value="ECO:0007669"/>
    <property type="project" value="TreeGrafter"/>
</dbReference>
<dbReference type="InterPro" id="IPR051017">
    <property type="entry name" value="Aldolase-II_Adducin_sf"/>
</dbReference>
<dbReference type="SMART" id="SM01007">
    <property type="entry name" value="Aldolase_II"/>
    <property type="match status" value="1"/>
</dbReference>
<evidence type="ECO:0000313" key="4">
    <source>
        <dbReference type="Proteomes" id="UP000199516"/>
    </source>
</evidence>
<protein>
    <submittedName>
        <fullName evidence="3">Ribulose-5-phosphate 4-epimerase/Fuculose-1-phosphate aldolase</fullName>
    </submittedName>
</protein>
<dbReference type="AlphaFoldDB" id="A0A1I2B376"/>
<keyword evidence="4" id="KW-1185">Reference proteome</keyword>
<dbReference type="Proteomes" id="UP000199516">
    <property type="component" value="Unassembled WGS sequence"/>
</dbReference>
<organism evidence="3 4">
    <name type="scientific">Alteribacillus iranensis</name>
    <dbReference type="NCBI Taxonomy" id="930128"/>
    <lineage>
        <taxon>Bacteria</taxon>
        <taxon>Bacillati</taxon>
        <taxon>Bacillota</taxon>
        <taxon>Bacilli</taxon>
        <taxon>Bacillales</taxon>
        <taxon>Bacillaceae</taxon>
        <taxon>Alteribacillus</taxon>
    </lineage>
</organism>
<evidence type="ECO:0000256" key="1">
    <source>
        <dbReference type="ARBA" id="ARBA00037961"/>
    </source>
</evidence>
<dbReference type="OrthoDB" id="9794581at2"/>
<dbReference type="PANTHER" id="PTHR10672:SF3">
    <property type="entry name" value="PROTEIN HU-LI TAI SHAO"/>
    <property type="match status" value="1"/>
</dbReference>
<dbReference type="InterPro" id="IPR001303">
    <property type="entry name" value="Aldolase_II/adducin_N"/>
</dbReference>
<dbReference type="InterPro" id="IPR036409">
    <property type="entry name" value="Aldolase_II/adducin_N_sf"/>
</dbReference>
<accession>A0A1I2B376</accession>
<dbReference type="Pfam" id="PF00596">
    <property type="entry name" value="Aldolase_II"/>
    <property type="match status" value="1"/>
</dbReference>
<gene>
    <name evidence="3" type="ORF">SAMN05192532_10255</name>
</gene>
<dbReference type="RefSeq" id="WP_091658080.1">
    <property type="nucleotide sequence ID" value="NZ_FONT01000002.1"/>
</dbReference>
<evidence type="ECO:0000313" key="3">
    <source>
        <dbReference type="EMBL" id="SFE50546.1"/>
    </source>
</evidence>
<dbReference type="PANTHER" id="PTHR10672">
    <property type="entry name" value="ADDUCIN"/>
    <property type="match status" value="1"/>
</dbReference>
<comment type="similarity">
    <text evidence="1">Belongs to the aldolase class II family.</text>
</comment>
<dbReference type="GO" id="GO:0051015">
    <property type="term" value="F:actin filament binding"/>
    <property type="evidence" value="ECO:0007669"/>
    <property type="project" value="TreeGrafter"/>
</dbReference>
<dbReference type="Gene3D" id="3.40.225.10">
    <property type="entry name" value="Class II aldolase/adducin N-terminal domain"/>
    <property type="match status" value="1"/>
</dbReference>